<proteinExistence type="predicted"/>
<evidence type="ECO:0000313" key="3">
    <source>
        <dbReference type="Proteomes" id="UP001642260"/>
    </source>
</evidence>
<sequence length="137" mass="15839">MKIVFSLMKILEVYWGLGQLSNDVNLLPIEYADWRVFAPHRKDKAWDMILTKFWFDNPDTKKNYVLSVLGSSANSVKNGRKCVNGISITIKRILYHMYAKERVLRGSDATLNTKQEEHHAEQNFSLQAATQNIDHVN</sequence>
<keyword evidence="3" id="KW-1185">Reference proteome</keyword>
<dbReference type="EMBL" id="CAKOAT010598488">
    <property type="protein sequence ID" value="CAH8384078.1"/>
    <property type="molecule type" value="Genomic_DNA"/>
</dbReference>
<organism evidence="2 3">
    <name type="scientific">Eruca vesicaria subsp. sativa</name>
    <name type="common">Garden rocket</name>
    <name type="synonym">Eruca sativa</name>
    <dbReference type="NCBI Taxonomy" id="29727"/>
    <lineage>
        <taxon>Eukaryota</taxon>
        <taxon>Viridiplantae</taxon>
        <taxon>Streptophyta</taxon>
        <taxon>Embryophyta</taxon>
        <taxon>Tracheophyta</taxon>
        <taxon>Spermatophyta</taxon>
        <taxon>Magnoliopsida</taxon>
        <taxon>eudicotyledons</taxon>
        <taxon>Gunneridae</taxon>
        <taxon>Pentapetalae</taxon>
        <taxon>rosids</taxon>
        <taxon>malvids</taxon>
        <taxon>Brassicales</taxon>
        <taxon>Brassicaceae</taxon>
        <taxon>Brassiceae</taxon>
        <taxon>Eruca</taxon>
    </lineage>
</organism>
<dbReference type="Proteomes" id="UP001642260">
    <property type="component" value="Unassembled WGS sequence"/>
</dbReference>
<feature type="compositionally biased region" description="Polar residues" evidence="1">
    <location>
        <begin position="122"/>
        <end position="137"/>
    </location>
</feature>
<evidence type="ECO:0000256" key="1">
    <source>
        <dbReference type="SAM" id="MobiDB-lite"/>
    </source>
</evidence>
<accession>A0ABC8LKW8</accession>
<evidence type="ECO:0000313" key="2">
    <source>
        <dbReference type="EMBL" id="CAH8384078.1"/>
    </source>
</evidence>
<dbReference type="AlphaFoldDB" id="A0ABC8LKW8"/>
<name>A0ABC8LKW8_ERUVS</name>
<feature type="region of interest" description="Disordered" evidence="1">
    <location>
        <begin position="114"/>
        <end position="137"/>
    </location>
</feature>
<protein>
    <submittedName>
        <fullName evidence="2">Uncharacterized protein</fullName>
    </submittedName>
</protein>
<comment type="caution">
    <text evidence="2">The sequence shown here is derived from an EMBL/GenBank/DDBJ whole genome shotgun (WGS) entry which is preliminary data.</text>
</comment>
<reference evidence="2 3" key="1">
    <citation type="submission" date="2022-03" db="EMBL/GenBank/DDBJ databases">
        <authorList>
            <person name="Macdonald S."/>
            <person name="Ahmed S."/>
            <person name="Newling K."/>
        </authorList>
    </citation>
    <scope>NUCLEOTIDE SEQUENCE [LARGE SCALE GENOMIC DNA]</scope>
</reference>
<gene>
    <name evidence="2" type="ORF">ERUC_LOCUS36561</name>
</gene>